<name>A0A8S0PER2_OLEEU</name>
<dbReference type="InterPro" id="IPR000215">
    <property type="entry name" value="Serpin_fam"/>
</dbReference>
<dbReference type="Pfam" id="PF00079">
    <property type="entry name" value="Serpin"/>
    <property type="match status" value="1"/>
</dbReference>
<protein>
    <submittedName>
        <fullName evidence="3">Serpin-ZX-like</fullName>
    </submittedName>
</protein>
<dbReference type="OrthoDB" id="1063785at2759"/>
<accession>A0A8S0PER2</accession>
<dbReference type="Gene3D" id="3.30.497.10">
    <property type="entry name" value="Antithrombin, subunit I, domain 2"/>
    <property type="match status" value="1"/>
</dbReference>
<dbReference type="PANTHER" id="PTHR11461:SF211">
    <property type="entry name" value="GH10112P-RELATED"/>
    <property type="match status" value="1"/>
</dbReference>
<proteinExistence type="inferred from homology"/>
<dbReference type="GO" id="GO:0005615">
    <property type="term" value="C:extracellular space"/>
    <property type="evidence" value="ECO:0007669"/>
    <property type="project" value="InterPro"/>
</dbReference>
<dbReference type="SUPFAM" id="SSF56574">
    <property type="entry name" value="Serpins"/>
    <property type="match status" value="1"/>
</dbReference>
<dbReference type="PANTHER" id="PTHR11461">
    <property type="entry name" value="SERINE PROTEASE INHIBITOR, SERPIN"/>
    <property type="match status" value="1"/>
</dbReference>
<keyword evidence="4" id="KW-1185">Reference proteome</keyword>
<evidence type="ECO:0000313" key="4">
    <source>
        <dbReference type="Proteomes" id="UP000594638"/>
    </source>
</evidence>
<comment type="caution">
    <text evidence="3">The sequence shown here is derived from an EMBL/GenBank/DDBJ whole genome shotgun (WGS) entry which is preliminary data.</text>
</comment>
<dbReference type="GO" id="GO:0004867">
    <property type="term" value="F:serine-type endopeptidase inhibitor activity"/>
    <property type="evidence" value="ECO:0007669"/>
    <property type="project" value="InterPro"/>
</dbReference>
<dbReference type="Gramene" id="OE9A045145T1">
    <property type="protein sequence ID" value="OE9A045145C1"/>
    <property type="gene ID" value="OE9A045145"/>
</dbReference>
<organism evidence="3 4">
    <name type="scientific">Olea europaea subsp. europaea</name>
    <dbReference type="NCBI Taxonomy" id="158383"/>
    <lineage>
        <taxon>Eukaryota</taxon>
        <taxon>Viridiplantae</taxon>
        <taxon>Streptophyta</taxon>
        <taxon>Embryophyta</taxon>
        <taxon>Tracheophyta</taxon>
        <taxon>Spermatophyta</taxon>
        <taxon>Magnoliopsida</taxon>
        <taxon>eudicotyledons</taxon>
        <taxon>Gunneridae</taxon>
        <taxon>Pentapetalae</taxon>
        <taxon>asterids</taxon>
        <taxon>lamiids</taxon>
        <taxon>Lamiales</taxon>
        <taxon>Oleaceae</taxon>
        <taxon>Oleeae</taxon>
        <taxon>Olea</taxon>
    </lineage>
</organism>
<dbReference type="InterPro" id="IPR023796">
    <property type="entry name" value="Serpin_dom"/>
</dbReference>
<comment type="similarity">
    <text evidence="1">Belongs to the serpin family.</text>
</comment>
<feature type="domain" description="Serpin" evidence="2">
    <location>
        <begin position="9"/>
        <end position="175"/>
    </location>
</feature>
<gene>
    <name evidence="3" type="ORF">OLEA9_A045145</name>
</gene>
<evidence type="ECO:0000259" key="2">
    <source>
        <dbReference type="Pfam" id="PF00079"/>
    </source>
</evidence>
<sequence>MVLKVVEVTKEVYLWVEKETSGLIKDILPSDLVDCFTRLIFTNAVYFKGAWEHNFDASNTKDDNFFLLNGSSVQVSFMTNKEKQYILSVACSGFKFLKLPYEQGHDDKRKFSMYIFLPDTKDGLPALVEKMGSESGFIEKRLPNHPVEVHEFLIPKFKISFGFQVSEVLQEMGLVFPFFW</sequence>
<reference evidence="3 4" key="1">
    <citation type="submission" date="2019-12" db="EMBL/GenBank/DDBJ databases">
        <authorList>
            <person name="Alioto T."/>
            <person name="Alioto T."/>
            <person name="Gomez Garrido J."/>
        </authorList>
    </citation>
    <scope>NUCLEOTIDE SEQUENCE [LARGE SCALE GENOMIC DNA]</scope>
</reference>
<dbReference type="InterPro" id="IPR036186">
    <property type="entry name" value="Serpin_sf"/>
</dbReference>
<evidence type="ECO:0000313" key="3">
    <source>
        <dbReference type="EMBL" id="CAA2944476.1"/>
    </source>
</evidence>
<dbReference type="Proteomes" id="UP000594638">
    <property type="component" value="Unassembled WGS sequence"/>
</dbReference>
<dbReference type="InterPro" id="IPR042185">
    <property type="entry name" value="Serpin_sf_2"/>
</dbReference>
<dbReference type="Gene3D" id="2.30.39.10">
    <property type="entry name" value="Alpha-1-antitrypsin, domain 1"/>
    <property type="match status" value="1"/>
</dbReference>
<evidence type="ECO:0000256" key="1">
    <source>
        <dbReference type="ARBA" id="ARBA00009500"/>
    </source>
</evidence>
<dbReference type="EMBL" id="CACTIH010000056">
    <property type="protein sequence ID" value="CAA2944476.1"/>
    <property type="molecule type" value="Genomic_DNA"/>
</dbReference>
<dbReference type="InterPro" id="IPR042178">
    <property type="entry name" value="Serpin_sf_1"/>
</dbReference>
<dbReference type="AlphaFoldDB" id="A0A8S0PER2"/>